<comment type="similarity">
    <text evidence="2">Belongs to the SNF2/RAD54 helicase family. ISWI subfamily.</text>
</comment>
<sequence>MRQTAAASKDELLSMIRHGAQEMFSSVESTMADDDIESILARGEAKTEELAKKYQNIGLDDLQRFTVEGVGSAYEWQGEDYSKRKDNIGLTWIRPAKRERKANYAVDDYYREALRVGPKNDRPKQPRLPKQHTVADFQFYPSRYIELQDKENYWIMASSALVNGVVDKQKGIKIPARSAEDGGPDEEAREKERAEEQEKVDNAVMLSEEEQAEKESLAEQGFEDWGRRDFMTFVKACERHGRTNLEVIAEELDGKTLEDVQTYAKVFWARYKEIADHEKIIANIEKGEARLRKQMEIQEHLTAKVRQHKLPLEQLRVPYGPSRGKHWTEEEDRFLLVQLEKIGYGAEDVYERIRREIRKSDRFRFDWFFKSRTTIELQRRCNTLVQLIEKEFKGEE</sequence>
<dbReference type="STRING" id="78915.A0A4P9XLG0"/>
<dbReference type="InterPro" id="IPR015195">
    <property type="entry name" value="SLIDE"/>
</dbReference>
<dbReference type="GO" id="GO:0003677">
    <property type="term" value="F:DNA binding"/>
    <property type="evidence" value="ECO:0007669"/>
    <property type="project" value="UniProtKB-KW"/>
</dbReference>
<evidence type="ECO:0000256" key="4">
    <source>
        <dbReference type="ARBA" id="ARBA00022853"/>
    </source>
</evidence>
<dbReference type="InterPro" id="IPR036306">
    <property type="entry name" value="ISWI_HAND-dom_sf"/>
</dbReference>
<dbReference type="SUPFAM" id="SSF46689">
    <property type="entry name" value="Homeodomain-like"/>
    <property type="match status" value="2"/>
</dbReference>
<feature type="domain" description="SANT" evidence="7">
    <location>
        <begin position="220"/>
        <end position="272"/>
    </location>
</feature>
<dbReference type="Gene3D" id="1.10.10.60">
    <property type="entry name" value="Homeodomain-like"/>
    <property type="match status" value="2"/>
</dbReference>
<dbReference type="Gene3D" id="1.20.5.1190">
    <property type="entry name" value="iswi atpase"/>
    <property type="match status" value="1"/>
</dbReference>
<keyword evidence="9" id="KW-1185">Reference proteome</keyword>
<dbReference type="GO" id="GO:0034728">
    <property type="term" value="P:nucleosome organization"/>
    <property type="evidence" value="ECO:0007669"/>
    <property type="project" value="TreeGrafter"/>
</dbReference>
<gene>
    <name evidence="8" type="ORF">THASP1DRAFT_32071</name>
</gene>
<accession>A0A4P9XLG0</accession>
<dbReference type="CDD" id="cd00167">
    <property type="entry name" value="SANT"/>
    <property type="match status" value="1"/>
</dbReference>
<reference evidence="9" key="1">
    <citation type="journal article" date="2018" name="Nat. Microbiol.">
        <title>Leveraging single-cell genomics to expand the fungal tree of life.</title>
        <authorList>
            <person name="Ahrendt S.R."/>
            <person name="Quandt C.A."/>
            <person name="Ciobanu D."/>
            <person name="Clum A."/>
            <person name="Salamov A."/>
            <person name="Andreopoulos B."/>
            <person name="Cheng J.F."/>
            <person name="Woyke T."/>
            <person name="Pelin A."/>
            <person name="Henrissat B."/>
            <person name="Reynolds N.K."/>
            <person name="Benny G.L."/>
            <person name="Smith M.E."/>
            <person name="James T.Y."/>
            <person name="Grigoriev I.V."/>
        </authorList>
    </citation>
    <scope>NUCLEOTIDE SEQUENCE [LARGE SCALE GENOMIC DNA]</scope>
    <source>
        <strain evidence="9">RSA 1356</strain>
    </source>
</reference>
<name>A0A4P9XLG0_9FUNG</name>
<feature type="compositionally biased region" description="Basic and acidic residues" evidence="6">
    <location>
        <begin position="186"/>
        <end position="201"/>
    </location>
</feature>
<dbReference type="OrthoDB" id="5857104at2759"/>
<dbReference type="InterPro" id="IPR015194">
    <property type="entry name" value="ISWI_HAND-dom"/>
</dbReference>
<dbReference type="Pfam" id="PF09111">
    <property type="entry name" value="SLIDE"/>
    <property type="match status" value="1"/>
</dbReference>
<keyword evidence="8" id="KW-0371">Homeobox</keyword>
<keyword evidence="4" id="KW-0156">Chromatin regulator</keyword>
<dbReference type="GO" id="GO:0140658">
    <property type="term" value="F:ATP-dependent chromatin remodeler activity"/>
    <property type="evidence" value="ECO:0007669"/>
    <property type="project" value="TreeGrafter"/>
</dbReference>
<dbReference type="EMBL" id="KZ992952">
    <property type="protein sequence ID" value="RKP06110.1"/>
    <property type="molecule type" value="Genomic_DNA"/>
</dbReference>
<dbReference type="PANTHER" id="PTHR45623">
    <property type="entry name" value="CHROMODOMAIN-HELICASE-DNA-BINDING PROTEIN 3-RELATED-RELATED"/>
    <property type="match status" value="1"/>
</dbReference>
<dbReference type="Gene3D" id="1.10.1040.30">
    <property type="entry name" value="ISWI, HAND domain"/>
    <property type="match status" value="1"/>
</dbReference>
<dbReference type="Proteomes" id="UP000271241">
    <property type="component" value="Unassembled WGS sequence"/>
</dbReference>
<dbReference type="GO" id="GO:0016887">
    <property type="term" value="F:ATP hydrolysis activity"/>
    <property type="evidence" value="ECO:0007669"/>
    <property type="project" value="TreeGrafter"/>
</dbReference>
<comment type="subcellular location">
    <subcellularLocation>
        <location evidence="1">Nucleus</location>
    </subcellularLocation>
</comment>
<dbReference type="GO" id="GO:0000785">
    <property type="term" value="C:chromatin"/>
    <property type="evidence" value="ECO:0007669"/>
    <property type="project" value="TreeGrafter"/>
</dbReference>
<keyword evidence="5" id="KW-0539">Nucleus</keyword>
<dbReference type="InterPro" id="IPR017884">
    <property type="entry name" value="SANT_dom"/>
</dbReference>
<dbReference type="SMART" id="SM00717">
    <property type="entry name" value="SANT"/>
    <property type="match status" value="2"/>
</dbReference>
<evidence type="ECO:0000256" key="5">
    <source>
        <dbReference type="ARBA" id="ARBA00023242"/>
    </source>
</evidence>
<dbReference type="Pfam" id="PF09110">
    <property type="entry name" value="HAND"/>
    <property type="match status" value="1"/>
</dbReference>
<keyword evidence="8" id="KW-0238">DNA-binding</keyword>
<feature type="region of interest" description="Disordered" evidence="6">
    <location>
        <begin position="174"/>
        <end position="219"/>
    </location>
</feature>
<proteinExistence type="inferred from homology"/>
<evidence type="ECO:0000256" key="3">
    <source>
        <dbReference type="ARBA" id="ARBA00022801"/>
    </source>
</evidence>
<evidence type="ECO:0000256" key="1">
    <source>
        <dbReference type="ARBA" id="ARBA00004123"/>
    </source>
</evidence>
<keyword evidence="3" id="KW-0378">Hydrolase</keyword>
<dbReference type="PROSITE" id="PS51293">
    <property type="entry name" value="SANT"/>
    <property type="match status" value="1"/>
</dbReference>
<dbReference type="PANTHER" id="PTHR45623:SF49">
    <property type="entry name" value="SWI_SNF-RELATED MATRIX-ASSOCIATED ACTIN-DEPENDENT REGULATOR OF CHROMATIN SUBFAMILY A MEMBER 5"/>
    <property type="match status" value="1"/>
</dbReference>
<evidence type="ECO:0000259" key="7">
    <source>
        <dbReference type="PROSITE" id="PS51293"/>
    </source>
</evidence>
<dbReference type="AlphaFoldDB" id="A0A4P9XLG0"/>
<evidence type="ECO:0000256" key="2">
    <source>
        <dbReference type="ARBA" id="ARBA00009687"/>
    </source>
</evidence>
<dbReference type="FunFam" id="1.10.10.60:FF:000022">
    <property type="entry name" value="ISWI chromatin-remodeling complex ATPase CHR11 isoform A"/>
    <property type="match status" value="1"/>
</dbReference>
<evidence type="ECO:0000256" key="6">
    <source>
        <dbReference type="SAM" id="MobiDB-lite"/>
    </source>
</evidence>
<dbReference type="SUPFAM" id="SSF101224">
    <property type="entry name" value="HAND domain of the nucleosome remodeling ATPase ISWI"/>
    <property type="match status" value="1"/>
</dbReference>
<dbReference type="GO" id="GO:0042393">
    <property type="term" value="F:histone binding"/>
    <property type="evidence" value="ECO:0007669"/>
    <property type="project" value="TreeGrafter"/>
</dbReference>
<dbReference type="GO" id="GO:0031491">
    <property type="term" value="F:nucleosome binding"/>
    <property type="evidence" value="ECO:0007669"/>
    <property type="project" value="InterPro"/>
</dbReference>
<organism evidence="8 9">
    <name type="scientific">Thamnocephalis sphaerospora</name>
    <dbReference type="NCBI Taxonomy" id="78915"/>
    <lineage>
        <taxon>Eukaryota</taxon>
        <taxon>Fungi</taxon>
        <taxon>Fungi incertae sedis</taxon>
        <taxon>Zoopagomycota</taxon>
        <taxon>Zoopagomycotina</taxon>
        <taxon>Zoopagomycetes</taxon>
        <taxon>Zoopagales</taxon>
        <taxon>Sigmoideomycetaceae</taxon>
        <taxon>Thamnocephalis</taxon>
    </lineage>
</organism>
<evidence type="ECO:0000313" key="9">
    <source>
        <dbReference type="Proteomes" id="UP000271241"/>
    </source>
</evidence>
<protein>
    <submittedName>
        <fullName evidence="8">Homeodomain-like protein</fullName>
    </submittedName>
</protein>
<dbReference type="GO" id="GO:0005634">
    <property type="term" value="C:nucleus"/>
    <property type="evidence" value="ECO:0007669"/>
    <property type="project" value="UniProtKB-SubCell"/>
</dbReference>
<evidence type="ECO:0000313" key="8">
    <source>
        <dbReference type="EMBL" id="RKP06110.1"/>
    </source>
</evidence>
<dbReference type="InterPro" id="IPR009057">
    <property type="entry name" value="Homeodomain-like_sf"/>
</dbReference>
<dbReference type="InterPro" id="IPR001005">
    <property type="entry name" value="SANT/Myb"/>
</dbReference>